<name>A0ACC6TV22_9BURK</name>
<gene>
    <name evidence="1" type="ORF">AB4Y32_05255</name>
</gene>
<accession>A0ACC6TV22</accession>
<comment type="caution">
    <text evidence="1">The sequence shown here is derived from an EMBL/GenBank/DDBJ whole genome shotgun (WGS) entry which is preliminary data.</text>
</comment>
<keyword evidence="2" id="KW-1185">Reference proteome</keyword>
<reference evidence="1" key="1">
    <citation type="submission" date="2024-07" db="EMBL/GenBank/DDBJ databases">
        <title>A survey of Mimosa microsymbionts across Brazilian biomes reveals a high diversity of Paraburkholderia nodulating endemic species, but also that Cupriavidus is common as a symbiont of widespread species.</title>
        <authorList>
            <person name="Rouws L."/>
            <person name="Barauna A."/>
            <person name="Beukes C."/>
            <person name="Rouws J.R.C."/>
            <person name="De Faria S.M."/>
            <person name="Gross E."/>
            <person name="Bueno Dos Reis Junior F."/>
            <person name="Simon M.F."/>
            <person name="Maluk M."/>
            <person name="Odee D.W."/>
            <person name="Kenicer G."/>
            <person name="Young J.P.W."/>
            <person name="Reis V.M."/>
            <person name="Zilli J."/>
            <person name="James E.K."/>
        </authorList>
    </citation>
    <scope>NUCLEOTIDE SEQUENCE</scope>
    <source>
        <strain evidence="1">EG181B</strain>
    </source>
</reference>
<evidence type="ECO:0000313" key="1">
    <source>
        <dbReference type="EMBL" id="MEX3931221.1"/>
    </source>
</evidence>
<dbReference type="Proteomes" id="UP001558850">
    <property type="component" value="Unassembled WGS sequence"/>
</dbReference>
<protein>
    <submittedName>
        <fullName evidence="1">Uncharacterized protein</fullName>
    </submittedName>
</protein>
<proteinExistence type="predicted"/>
<organism evidence="1 2">
    <name type="scientific">Paraburkholderia phymatum</name>
    <dbReference type="NCBI Taxonomy" id="148447"/>
    <lineage>
        <taxon>Bacteria</taxon>
        <taxon>Pseudomonadati</taxon>
        <taxon>Pseudomonadota</taxon>
        <taxon>Betaproteobacteria</taxon>
        <taxon>Burkholderiales</taxon>
        <taxon>Burkholderiaceae</taxon>
        <taxon>Paraburkholderia</taxon>
    </lineage>
</organism>
<evidence type="ECO:0000313" key="2">
    <source>
        <dbReference type="Proteomes" id="UP001558850"/>
    </source>
</evidence>
<sequence length="41" mass="4324">MNLGLFVLFLSAPILGYGAYMSSRGHKHDGNGGTGVSRADR</sequence>
<dbReference type="EMBL" id="JBFRCH010000002">
    <property type="protein sequence ID" value="MEX3931221.1"/>
    <property type="molecule type" value="Genomic_DNA"/>
</dbReference>